<dbReference type="InterPro" id="IPR012887">
    <property type="entry name" value="GDP_fucose_pyrophosphorylase"/>
</dbReference>
<name>A0ABV2M472_9FIRM</name>
<evidence type="ECO:0000256" key="2">
    <source>
        <dbReference type="ARBA" id="ARBA00022741"/>
    </source>
</evidence>
<reference evidence="4 5" key="1">
    <citation type="submission" date="2024-06" db="EMBL/GenBank/DDBJ databases">
        <title>Genomic Encyclopedia of Type Strains, Phase IV (KMG-IV): sequencing the most valuable type-strain genomes for metagenomic binning, comparative biology and taxonomic classification.</title>
        <authorList>
            <person name="Goeker M."/>
        </authorList>
    </citation>
    <scope>NUCLEOTIDE SEQUENCE [LARGE SCALE GENOMIC DNA]</scope>
    <source>
        <strain evidence="4 5">DSM 29492</strain>
    </source>
</reference>
<feature type="domain" description="GDP-fucose pyrophosphorylase" evidence="3">
    <location>
        <begin position="80"/>
        <end position="142"/>
    </location>
</feature>
<evidence type="ECO:0000256" key="1">
    <source>
        <dbReference type="ARBA" id="ARBA00022679"/>
    </source>
</evidence>
<evidence type="ECO:0000313" key="4">
    <source>
        <dbReference type="EMBL" id="MET3751199.1"/>
    </source>
</evidence>
<dbReference type="PANTHER" id="PTHR15045">
    <property type="entry name" value="FUCOSE-1-PHOSPHATE GUANYLYLTRANSFERASE"/>
    <property type="match status" value="1"/>
</dbReference>
<dbReference type="Proteomes" id="UP001549106">
    <property type="component" value="Unassembled WGS sequence"/>
</dbReference>
<keyword evidence="1" id="KW-0808">Transferase</keyword>
<dbReference type="EMBL" id="JBEPMJ010000019">
    <property type="protein sequence ID" value="MET3751199.1"/>
    <property type="molecule type" value="Genomic_DNA"/>
</dbReference>
<dbReference type="RefSeq" id="WP_257465038.1">
    <property type="nucleotide sequence ID" value="NZ_BAABXP010000002.1"/>
</dbReference>
<dbReference type="PANTHER" id="PTHR15045:SF1">
    <property type="entry name" value="FUCOSE-1-PHOSPHATE GUANYLYLTRANSFERASE"/>
    <property type="match status" value="1"/>
</dbReference>
<comment type="caution">
    <text evidence="4">The sequence shown here is derived from an EMBL/GenBank/DDBJ whole genome shotgun (WGS) entry which is preliminary data.</text>
</comment>
<keyword evidence="2" id="KW-0547">Nucleotide-binding</keyword>
<gene>
    <name evidence="4" type="ORF">ABID24_002457</name>
</gene>
<accession>A0ABV2M472</accession>
<dbReference type="Pfam" id="PF07959">
    <property type="entry name" value="Fucose_pyrophosphorylase"/>
    <property type="match status" value="1"/>
</dbReference>
<protein>
    <recommendedName>
        <fullName evidence="3">GDP-fucose pyrophosphorylase domain-containing protein</fullName>
    </recommendedName>
</protein>
<keyword evidence="5" id="KW-1185">Reference proteome</keyword>
<evidence type="ECO:0000259" key="3">
    <source>
        <dbReference type="Pfam" id="PF07959"/>
    </source>
</evidence>
<proteinExistence type="predicted"/>
<sequence length="143" mass="15893">MRSIRKTSYTQWDYVVLTASNEAQAEAFECQIRYRQERGVLPKNTKFLVISDPDGKRIGSGGANLQVLRVLSEQEGFGGNFHGKRVLVIHSGGDSKRVPQYSVCGKLFSPVPRELPDGRPSTLFDEFLIGMAGVPSRFKDGML</sequence>
<organism evidence="4 5">
    <name type="scientific">Blautia caecimuris</name>
    <dbReference type="NCBI Taxonomy" id="1796615"/>
    <lineage>
        <taxon>Bacteria</taxon>
        <taxon>Bacillati</taxon>
        <taxon>Bacillota</taxon>
        <taxon>Clostridia</taxon>
        <taxon>Lachnospirales</taxon>
        <taxon>Lachnospiraceae</taxon>
        <taxon>Blautia</taxon>
    </lineage>
</organism>
<evidence type="ECO:0000313" key="5">
    <source>
        <dbReference type="Proteomes" id="UP001549106"/>
    </source>
</evidence>